<sequence>MAAPTLTLLNLPPELILEIADYLPPDGILALKFSHRALDYSLPLAPRLRNRTLSRCARLAVCSYLAKPNPNPTHLRCILCKAVYPLKSFQSSSSPACAPLSFAVDVGQMEVVELPQRLCAWHVGRLARIVHTEPAGKNMWKKCVCTVERFSLGRSVIARATAVRSEL</sequence>
<organism evidence="1 2">
    <name type="scientific">Macroventuria anomochaeta</name>
    <dbReference type="NCBI Taxonomy" id="301207"/>
    <lineage>
        <taxon>Eukaryota</taxon>
        <taxon>Fungi</taxon>
        <taxon>Dikarya</taxon>
        <taxon>Ascomycota</taxon>
        <taxon>Pezizomycotina</taxon>
        <taxon>Dothideomycetes</taxon>
        <taxon>Pleosporomycetidae</taxon>
        <taxon>Pleosporales</taxon>
        <taxon>Pleosporineae</taxon>
        <taxon>Didymellaceae</taxon>
        <taxon>Macroventuria</taxon>
    </lineage>
</organism>
<dbReference type="Proteomes" id="UP000799754">
    <property type="component" value="Unassembled WGS sequence"/>
</dbReference>
<name>A0ACB6S824_9PLEO</name>
<reference evidence="1" key="1">
    <citation type="journal article" date="2020" name="Stud. Mycol.">
        <title>101 Dothideomycetes genomes: a test case for predicting lifestyles and emergence of pathogens.</title>
        <authorList>
            <person name="Haridas S."/>
            <person name="Albert R."/>
            <person name="Binder M."/>
            <person name="Bloem J."/>
            <person name="Labutti K."/>
            <person name="Salamov A."/>
            <person name="Andreopoulos B."/>
            <person name="Baker S."/>
            <person name="Barry K."/>
            <person name="Bills G."/>
            <person name="Bluhm B."/>
            <person name="Cannon C."/>
            <person name="Castanera R."/>
            <person name="Culley D."/>
            <person name="Daum C."/>
            <person name="Ezra D."/>
            <person name="Gonzalez J."/>
            <person name="Henrissat B."/>
            <person name="Kuo A."/>
            <person name="Liang C."/>
            <person name="Lipzen A."/>
            <person name="Lutzoni F."/>
            <person name="Magnuson J."/>
            <person name="Mondo S."/>
            <person name="Nolan M."/>
            <person name="Ohm R."/>
            <person name="Pangilinan J."/>
            <person name="Park H.-J."/>
            <person name="Ramirez L."/>
            <person name="Alfaro M."/>
            <person name="Sun H."/>
            <person name="Tritt A."/>
            <person name="Yoshinaga Y."/>
            <person name="Zwiers L.-H."/>
            <person name="Turgeon B."/>
            <person name="Goodwin S."/>
            <person name="Spatafora J."/>
            <person name="Crous P."/>
            <person name="Grigoriev I."/>
        </authorList>
    </citation>
    <scope>NUCLEOTIDE SEQUENCE</scope>
    <source>
        <strain evidence="1">CBS 525.71</strain>
    </source>
</reference>
<accession>A0ACB6S824</accession>
<comment type="caution">
    <text evidence="1">The sequence shown here is derived from an EMBL/GenBank/DDBJ whole genome shotgun (WGS) entry which is preliminary data.</text>
</comment>
<evidence type="ECO:0000313" key="1">
    <source>
        <dbReference type="EMBL" id="KAF2629364.1"/>
    </source>
</evidence>
<evidence type="ECO:0000313" key="2">
    <source>
        <dbReference type="Proteomes" id="UP000799754"/>
    </source>
</evidence>
<gene>
    <name evidence="1" type="ORF">BU25DRAFT_337329</name>
</gene>
<keyword evidence="2" id="KW-1185">Reference proteome</keyword>
<dbReference type="EMBL" id="MU006710">
    <property type="protein sequence ID" value="KAF2629364.1"/>
    <property type="molecule type" value="Genomic_DNA"/>
</dbReference>
<proteinExistence type="predicted"/>
<protein>
    <submittedName>
        <fullName evidence="1">Uncharacterized protein</fullName>
    </submittedName>
</protein>